<dbReference type="InterPro" id="IPR025645">
    <property type="entry name" value="DUF4349"/>
</dbReference>
<dbReference type="PROSITE" id="PS51257">
    <property type="entry name" value="PROKAR_LIPOPROTEIN"/>
    <property type="match status" value="1"/>
</dbReference>
<accession>A0AAE3N8M9</accession>
<sequence>MTIPRLSIAARARAVPLTALALALVLTGCDRAAQAPEADMALKEQVVAEAMPAPAPMARMAAADGAGGAAQSAAGVQDSPEAQRHIAVRQMLTVESPGEQLPALWEKVRAQCAALRCELLQASLRQQTPRQPAGASLSLRVAPEDVDKLLGALQGGGLVVQQDSSSEDLTAQVIDVQAHIRNRTEFRDSLRALLARADGQRALKDVLEIQRTLTQTQSELDSHAAQLKALQSRTRMQQIDIEFRAEQRMVSGGGDNPIARAWAQAGETLAESAAAVISFVAAALPWLPVLLLPLWGLRVMWRRKKARQG</sequence>
<dbReference type="AlphaFoldDB" id="A0AAE3N8M9"/>
<feature type="chain" id="PRO_5042216561" evidence="2">
    <location>
        <begin position="22"/>
        <end position="309"/>
    </location>
</feature>
<keyword evidence="1" id="KW-0472">Membrane</keyword>
<name>A0AAE3N8M9_9BURK</name>
<reference evidence="4" key="1">
    <citation type="submission" date="2023-01" db="EMBL/GenBank/DDBJ databases">
        <title>Xenophilus mangrovi sp. nov., isolated from soil of Mangrove nature reserve.</title>
        <authorList>
            <person name="Xu S."/>
            <person name="Liu Z."/>
            <person name="Xu Y."/>
        </authorList>
    </citation>
    <scope>NUCLEOTIDE SEQUENCE</scope>
    <source>
        <strain evidence="4">YW8</strain>
    </source>
</reference>
<feature type="signal peptide" evidence="2">
    <location>
        <begin position="1"/>
        <end position="21"/>
    </location>
</feature>
<dbReference type="RefSeq" id="WP_271428178.1">
    <property type="nucleotide sequence ID" value="NZ_JAQIPB010000003.1"/>
</dbReference>
<evidence type="ECO:0000313" key="5">
    <source>
        <dbReference type="Proteomes" id="UP001212602"/>
    </source>
</evidence>
<feature type="domain" description="DUF4349" evidence="3">
    <location>
        <begin position="84"/>
        <end position="297"/>
    </location>
</feature>
<keyword evidence="1" id="KW-0812">Transmembrane</keyword>
<dbReference type="EMBL" id="JAQIPB010000003">
    <property type="protein sequence ID" value="MDA7416958.1"/>
    <property type="molecule type" value="Genomic_DNA"/>
</dbReference>
<comment type="caution">
    <text evidence="4">The sequence shown here is derived from an EMBL/GenBank/DDBJ whole genome shotgun (WGS) entry which is preliminary data.</text>
</comment>
<keyword evidence="5" id="KW-1185">Reference proteome</keyword>
<organism evidence="4 5">
    <name type="scientific">Xenophilus arseniciresistens</name>
    <dbReference type="NCBI Taxonomy" id="1283306"/>
    <lineage>
        <taxon>Bacteria</taxon>
        <taxon>Pseudomonadati</taxon>
        <taxon>Pseudomonadota</taxon>
        <taxon>Betaproteobacteria</taxon>
        <taxon>Burkholderiales</taxon>
        <taxon>Comamonadaceae</taxon>
        <taxon>Xenophilus</taxon>
    </lineage>
</organism>
<gene>
    <name evidence="4" type="ORF">PGB34_11330</name>
</gene>
<keyword evidence="2" id="KW-0732">Signal</keyword>
<evidence type="ECO:0000313" key="4">
    <source>
        <dbReference type="EMBL" id="MDA7416958.1"/>
    </source>
</evidence>
<feature type="transmembrane region" description="Helical" evidence="1">
    <location>
        <begin position="273"/>
        <end position="297"/>
    </location>
</feature>
<keyword evidence="1" id="KW-1133">Transmembrane helix</keyword>
<protein>
    <submittedName>
        <fullName evidence="4">DUF4349 domain-containing protein</fullName>
    </submittedName>
</protein>
<evidence type="ECO:0000256" key="2">
    <source>
        <dbReference type="SAM" id="SignalP"/>
    </source>
</evidence>
<dbReference type="Proteomes" id="UP001212602">
    <property type="component" value="Unassembled WGS sequence"/>
</dbReference>
<dbReference type="Pfam" id="PF14257">
    <property type="entry name" value="DUF4349"/>
    <property type="match status" value="1"/>
</dbReference>
<proteinExistence type="predicted"/>
<evidence type="ECO:0000256" key="1">
    <source>
        <dbReference type="SAM" id="Phobius"/>
    </source>
</evidence>
<evidence type="ECO:0000259" key="3">
    <source>
        <dbReference type="Pfam" id="PF14257"/>
    </source>
</evidence>